<dbReference type="PANTHER" id="PTHR38459">
    <property type="entry name" value="PROPHAGE BACTOPRENOL-LINKED GLUCOSE TRANSLOCASE HOMOLOG"/>
    <property type="match status" value="1"/>
</dbReference>
<keyword evidence="3 6" id="KW-0812">Transmembrane</keyword>
<accession>A0ABS8FZH1</accession>
<evidence type="ECO:0000259" key="7">
    <source>
        <dbReference type="Pfam" id="PF04138"/>
    </source>
</evidence>
<proteinExistence type="inferred from homology"/>
<keyword evidence="4 6" id="KW-1133">Transmembrane helix</keyword>
<comment type="caution">
    <text evidence="8">The sequence shown here is derived from an EMBL/GenBank/DDBJ whole genome shotgun (WGS) entry which is preliminary data.</text>
</comment>
<evidence type="ECO:0000256" key="1">
    <source>
        <dbReference type="ARBA" id="ARBA00004141"/>
    </source>
</evidence>
<keyword evidence="5 6" id="KW-0472">Membrane</keyword>
<evidence type="ECO:0000256" key="2">
    <source>
        <dbReference type="ARBA" id="ARBA00009399"/>
    </source>
</evidence>
<sequence>MNHKKEFITYLVSGGITTAANYVLYAGLLFLEVPWLAANSAAWAGAVITAYILNRRWVFRSRNRMTAELASFVGLRFLTLLTENLLLWLLIDELKLAPFPAKLIVSAVTVTGNYLLSKYRIFKKEAVCHG</sequence>
<evidence type="ECO:0000256" key="4">
    <source>
        <dbReference type="ARBA" id="ARBA00022989"/>
    </source>
</evidence>
<dbReference type="EMBL" id="JAJEQX010000026">
    <property type="protein sequence ID" value="MCC2255383.1"/>
    <property type="molecule type" value="Genomic_DNA"/>
</dbReference>
<protein>
    <submittedName>
        <fullName evidence="8">GtrA family protein</fullName>
    </submittedName>
</protein>
<evidence type="ECO:0000256" key="6">
    <source>
        <dbReference type="SAM" id="Phobius"/>
    </source>
</evidence>
<feature type="transmembrane region" description="Helical" evidence="6">
    <location>
        <begin position="97"/>
        <end position="116"/>
    </location>
</feature>
<feature type="transmembrane region" description="Helical" evidence="6">
    <location>
        <begin position="7"/>
        <end position="27"/>
    </location>
</feature>
<feature type="transmembrane region" description="Helical" evidence="6">
    <location>
        <begin position="33"/>
        <end position="53"/>
    </location>
</feature>
<evidence type="ECO:0000256" key="3">
    <source>
        <dbReference type="ARBA" id="ARBA00022692"/>
    </source>
</evidence>
<comment type="similarity">
    <text evidence="2">Belongs to the GtrA family.</text>
</comment>
<evidence type="ECO:0000313" key="9">
    <source>
        <dbReference type="Proteomes" id="UP001198151"/>
    </source>
</evidence>
<dbReference type="PANTHER" id="PTHR38459:SF5">
    <property type="entry name" value="CELL WALL TEICHOIC ACID GLYCOSYLATION PROTEIN GTCA"/>
    <property type="match status" value="1"/>
</dbReference>
<dbReference type="Pfam" id="PF04138">
    <property type="entry name" value="GtrA_DPMS_TM"/>
    <property type="match status" value="1"/>
</dbReference>
<evidence type="ECO:0000313" key="8">
    <source>
        <dbReference type="EMBL" id="MCC2255383.1"/>
    </source>
</evidence>
<dbReference type="InterPro" id="IPR051401">
    <property type="entry name" value="GtrA_CellWall_Glycosyl"/>
</dbReference>
<feature type="transmembrane region" description="Helical" evidence="6">
    <location>
        <begin position="73"/>
        <end position="91"/>
    </location>
</feature>
<reference evidence="8 9" key="1">
    <citation type="submission" date="2021-10" db="EMBL/GenBank/DDBJ databases">
        <title>Anaerobic single-cell dispensing facilitates the cultivation of human gut bacteria.</title>
        <authorList>
            <person name="Afrizal A."/>
        </authorList>
    </citation>
    <scope>NUCLEOTIDE SEQUENCE [LARGE SCALE GENOMIC DNA]</scope>
    <source>
        <strain evidence="8 9">CLA-AA-H200</strain>
    </source>
</reference>
<feature type="domain" description="GtrA/DPMS transmembrane" evidence="7">
    <location>
        <begin position="10"/>
        <end position="122"/>
    </location>
</feature>
<organism evidence="8 9">
    <name type="scientific">Ruminococcus turbiniformis</name>
    <dbReference type="NCBI Taxonomy" id="2881258"/>
    <lineage>
        <taxon>Bacteria</taxon>
        <taxon>Bacillati</taxon>
        <taxon>Bacillota</taxon>
        <taxon>Clostridia</taxon>
        <taxon>Eubacteriales</taxon>
        <taxon>Oscillospiraceae</taxon>
        <taxon>Ruminococcus</taxon>
    </lineage>
</organism>
<evidence type="ECO:0000256" key="5">
    <source>
        <dbReference type="ARBA" id="ARBA00023136"/>
    </source>
</evidence>
<gene>
    <name evidence="8" type="ORF">LKD70_13320</name>
</gene>
<dbReference type="InterPro" id="IPR007267">
    <property type="entry name" value="GtrA_DPMS_TM"/>
</dbReference>
<dbReference type="RefSeq" id="WP_227708456.1">
    <property type="nucleotide sequence ID" value="NZ_JAJEQX010000026.1"/>
</dbReference>
<dbReference type="Proteomes" id="UP001198151">
    <property type="component" value="Unassembled WGS sequence"/>
</dbReference>
<keyword evidence="9" id="KW-1185">Reference proteome</keyword>
<comment type="subcellular location">
    <subcellularLocation>
        <location evidence="1">Membrane</location>
        <topology evidence="1">Multi-pass membrane protein</topology>
    </subcellularLocation>
</comment>
<name>A0ABS8FZH1_9FIRM</name>